<gene>
    <name evidence="1" type="ORF">SPSIL_014990</name>
</gene>
<evidence type="ECO:0000313" key="2">
    <source>
        <dbReference type="Proteomes" id="UP000216752"/>
    </source>
</evidence>
<dbReference type="EMBL" id="CP155573">
    <property type="protein sequence ID" value="XFO65389.1"/>
    <property type="molecule type" value="Genomic_DNA"/>
</dbReference>
<protein>
    <submittedName>
        <fullName evidence="1">Uncharacterized protein</fullName>
    </submittedName>
</protein>
<sequence>MGNVYADVERVRAVKYKLSLKFYGIEETETIEAENMKEAEKELVQWVLEQVDHWCEEIARDGEEK</sequence>
<accession>A0ABZ3II97</accession>
<evidence type="ECO:0000313" key="1">
    <source>
        <dbReference type="EMBL" id="XFO65389.1"/>
    </source>
</evidence>
<proteinExistence type="predicted"/>
<reference evidence="1" key="1">
    <citation type="submission" date="2024-05" db="EMBL/GenBank/DDBJ databases">
        <title>Isolation and characterization of Sporomusa carbonis sp. nov., a carboxydotrophic hydrogenogen in the genus of Sporomusa isolated from a charcoal burning pile.</title>
        <authorList>
            <person name="Boeer T."/>
            <person name="Rosenbaum F."/>
            <person name="Eysell L."/>
            <person name="Mueller V."/>
            <person name="Daniel R."/>
            <person name="Poehlein A."/>
        </authorList>
    </citation>
    <scope>NUCLEOTIDE SEQUENCE [LARGE SCALE GENOMIC DNA]</scope>
    <source>
        <strain evidence="1">DSM 10669</strain>
    </source>
</reference>
<organism evidence="1 2">
    <name type="scientific">Sporomusa silvacetica DSM 10669</name>
    <dbReference type="NCBI Taxonomy" id="1123289"/>
    <lineage>
        <taxon>Bacteria</taxon>
        <taxon>Bacillati</taxon>
        <taxon>Bacillota</taxon>
        <taxon>Negativicutes</taxon>
        <taxon>Selenomonadales</taxon>
        <taxon>Sporomusaceae</taxon>
        <taxon>Sporomusa</taxon>
    </lineage>
</organism>
<dbReference type="RefSeq" id="WP_094603446.1">
    <property type="nucleotide sequence ID" value="NZ_CP155573.1"/>
</dbReference>
<keyword evidence="2" id="KW-1185">Reference proteome</keyword>
<dbReference type="Proteomes" id="UP000216752">
    <property type="component" value="Chromosome"/>
</dbReference>
<name>A0ABZ3II97_9FIRM</name>